<comment type="caution">
    <text evidence="8">The sequence shown here is derived from an EMBL/GenBank/DDBJ whole genome shotgun (WGS) entry which is preliminary data.</text>
</comment>
<dbReference type="PANTHER" id="PTHR24045:SF0">
    <property type="entry name" value="N-ACETYLGLUCOSAMINE-1-PHOSPHOTRANSFERASE SUBUNITS ALPHA_BETA"/>
    <property type="match status" value="1"/>
</dbReference>
<dbReference type="InterPro" id="IPR031356">
    <property type="entry name" value="Stealth_CR4"/>
</dbReference>
<accession>A0ABN3A0A8</accession>
<comment type="similarity">
    <text evidence="1">Belongs to the stealth family.</text>
</comment>
<reference evidence="8 9" key="1">
    <citation type="journal article" date="2019" name="Int. J. Syst. Evol. Microbiol.">
        <title>The Global Catalogue of Microorganisms (GCM) 10K type strain sequencing project: providing services to taxonomists for standard genome sequencing and annotation.</title>
        <authorList>
            <consortium name="The Broad Institute Genomics Platform"/>
            <consortium name="The Broad Institute Genome Sequencing Center for Infectious Disease"/>
            <person name="Wu L."/>
            <person name="Ma J."/>
        </authorList>
    </citation>
    <scope>NUCLEOTIDE SEQUENCE [LARGE SCALE GENOMIC DNA]</scope>
    <source>
        <strain evidence="8 9">JCM 14560</strain>
    </source>
</reference>
<evidence type="ECO:0000259" key="4">
    <source>
        <dbReference type="Pfam" id="PF11380"/>
    </source>
</evidence>
<dbReference type="PANTHER" id="PTHR24045">
    <property type="match status" value="1"/>
</dbReference>
<protein>
    <submittedName>
        <fullName evidence="8">Stealth family protein</fullName>
    </submittedName>
</protein>
<dbReference type="Pfam" id="PF17102">
    <property type="entry name" value="Stealth_CR3"/>
    <property type="match status" value="1"/>
</dbReference>
<dbReference type="Pfam" id="PF17101">
    <property type="entry name" value="Stealth_CR1"/>
    <property type="match status" value="1"/>
</dbReference>
<dbReference type="Proteomes" id="UP001422759">
    <property type="component" value="Unassembled WGS sequence"/>
</dbReference>
<dbReference type="Pfam" id="PF17103">
    <property type="entry name" value="Stealth_CR4"/>
    <property type="match status" value="1"/>
</dbReference>
<feature type="domain" description="Stealth protein CR3 conserved region 3" evidence="6">
    <location>
        <begin position="463"/>
        <end position="511"/>
    </location>
</feature>
<evidence type="ECO:0000256" key="2">
    <source>
        <dbReference type="ARBA" id="ARBA00022679"/>
    </source>
</evidence>
<feature type="domain" description="Stealth protein CR4 conserved region 4" evidence="7">
    <location>
        <begin position="540"/>
        <end position="592"/>
    </location>
</feature>
<dbReference type="InterPro" id="IPR021520">
    <property type="entry name" value="Stealth_CR2"/>
</dbReference>
<gene>
    <name evidence="8" type="ORF">GCM10009760_46220</name>
</gene>
<feature type="domain" description="Stealth protein CR1 conserved region 1" evidence="5">
    <location>
        <begin position="276"/>
        <end position="303"/>
    </location>
</feature>
<keyword evidence="9" id="KW-1185">Reference proteome</keyword>
<keyword evidence="2" id="KW-0808">Transferase</keyword>
<evidence type="ECO:0000256" key="3">
    <source>
        <dbReference type="ARBA" id="ARBA00023169"/>
    </source>
</evidence>
<keyword evidence="3" id="KW-0270">Exopolysaccharide synthesis</keyword>
<dbReference type="InterPro" id="IPR031357">
    <property type="entry name" value="Stealth_CR3"/>
</dbReference>
<proteinExistence type="inferred from homology"/>
<name>A0ABN3A0A8_9ACTN</name>
<organism evidence="8 9">
    <name type="scientific">Kitasatospora kazusensis</name>
    <dbReference type="NCBI Taxonomy" id="407974"/>
    <lineage>
        <taxon>Bacteria</taxon>
        <taxon>Bacillati</taxon>
        <taxon>Actinomycetota</taxon>
        <taxon>Actinomycetes</taxon>
        <taxon>Kitasatosporales</taxon>
        <taxon>Streptomycetaceae</taxon>
        <taxon>Kitasatospora</taxon>
    </lineage>
</organism>
<dbReference type="InterPro" id="IPR031358">
    <property type="entry name" value="Stealth_CR1"/>
</dbReference>
<dbReference type="EMBL" id="BAAANT010000031">
    <property type="protein sequence ID" value="GAA2151161.1"/>
    <property type="molecule type" value="Genomic_DNA"/>
</dbReference>
<sequence>MSGQNPEASRVVSVYRHALSPATRSSLANRIPVDVRRRVKDAMADAHSPATRSLKWVIARRLLRRWPHLTDQHVPGRQQAAVFGNLVALVKPQPTPVALREDTYRLVTSALTAAGVRHFAVRGLADVRTFVAVAADERAAAVLALRALGTRTPFYVAPSDREGALVGFVREMSEASAWERLRRADAVRVAQLWTEPSRQLLMGATHGCDIEFWPMVGDMLVAPRPNHCALKVAAHASEVEVPASTLTQFTHAAGHTQPVVRTRPEFVVNRPDDITFPIDVVYTWVDGSDPAWQRKRAQADGGSYHVQSANAARYLNRDELRYSLRSLALYAPWVRNVYLVTDGQRPAWLADVHPRLRVVGHQEIFTDPGLLPTFNSHAIETQLHHIEGLAEHFLYFNDDMFLGRPVLPQDFFLANGMTRFFPSAALLPAGGPDPADLPVDAAGKNNRALIHERFGSFITQKMQHVPYPLRRSVLAELEREFAEPHGRTAASRFRSMADISVPSCLYHYFAYHTGRAMPSELKYLYLDLGLSQVARRLGILLAHRDRDAFCLNDTMTAATGQEQQDARLREFLQAYFPVPSPFERPTPYPTDENHGPTA</sequence>
<dbReference type="InterPro" id="IPR047141">
    <property type="entry name" value="Stealth"/>
</dbReference>
<feature type="domain" description="Stealth protein CR2 conserved region 2" evidence="4">
    <location>
        <begin position="313"/>
        <end position="419"/>
    </location>
</feature>
<dbReference type="Pfam" id="PF11380">
    <property type="entry name" value="Stealth_CR2"/>
    <property type="match status" value="1"/>
</dbReference>
<evidence type="ECO:0000313" key="8">
    <source>
        <dbReference type="EMBL" id="GAA2151161.1"/>
    </source>
</evidence>
<evidence type="ECO:0000313" key="9">
    <source>
        <dbReference type="Proteomes" id="UP001422759"/>
    </source>
</evidence>
<evidence type="ECO:0000256" key="1">
    <source>
        <dbReference type="ARBA" id="ARBA00007583"/>
    </source>
</evidence>
<dbReference type="RefSeq" id="WP_344467842.1">
    <property type="nucleotide sequence ID" value="NZ_BAAANT010000031.1"/>
</dbReference>
<evidence type="ECO:0000259" key="5">
    <source>
        <dbReference type="Pfam" id="PF17101"/>
    </source>
</evidence>
<evidence type="ECO:0000259" key="7">
    <source>
        <dbReference type="Pfam" id="PF17103"/>
    </source>
</evidence>
<evidence type="ECO:0000259" key="6">
    <source>
        <dbReference type="Pfam" id="PF17102"/>
    </source>
</evidence>